<dbReference type="Gene3D" id="3.15.10.30">
    <property type="entry name" value="Haemolymph juvenile hormone binding protein"/>
    <property type="match status" value="1"/>
</dbReference>
<evidence type="ECO:0000313" key="6">
    <source>
        <dbReference type="Proteomes" id="UP000625711"/>
    </source>
</evidence>
<name>A0A834IRP7_RHYFE</name>
<proteinExistence type="inferred from homology"/>
<feature type="signal peptide" evidence="4">
    <location>
        <begin position="1"/>
        <end position="19"/>
    </location>
</feature>
<evidence type="ECO:0000256" key="4">
    <source>
        <dbReference type="SAM" id="SignalP"/>
    </source>
</evidence>
<evidence type="ECO:0000256" key="2">
    <source>
        <dbReference type="ARBA" id="ARBA00023108"/>
    </source>
</evidence>
<accession>A0A834IRP7</accession>
<gene>
    <name evidence="5" type="ORF">GWI33_002606</name>
</gene>
<evidence type="ECO:0008006" key="7">
    <source>
        <dbReference type="Google" id="ProtNLM"/>
    </source>
</evidence>
<organism evidence="5 6">
    <name type="scientific">Rhynchophorus ferrugineus</name>
    <name type="common">Red palm weevil</name>
    <name type="synonym">Curculio ferrugineus</name>
    <dbReference type="NCBI Taxonomy" id="354439"/>
    <lineage>
        <taxon>Eukaryota</taxon>
        <taxon>Metazoa</taxon>
        <taxon>Ecdysozoa</taxon>
        <taxon>Arthropoda</taxon>
        <taxon>Hexapoda</taxon>
        <taxon>Insecta</taxon>
        <taxon>Pterygota</taxon>
        <taxon>Neoptera</taxon>
        <taxon>Endopterygota</taxon>
        <taxon>Coleoptera</taxon>
        <taxon>Polyphaga</taxon>
        <taxon>Cucujiformia</taxon>
        <taxon>Curculionidae</taxon>
        <taxon>Dryophthorinae</taxon>
        <taxon>Rhynchophorus</taxon>
    </lineage>
</organism>
<dbReference type="GO" id="GO:0007623">
    <property type="term" value="P:circadian rhythm"/>
    <property type="evidence" value="ECO:0007669"/>
    <property type="project" value="UniProtKB-ARBA"/>
</dbReference>
<dbReference type="GO" id="GO:0005615">
    <property type="term" value="C:extracellular space"/>
    <property type="evidence" value="ECO:0007669"/>
    <property type="project" value="TreeGrafter"/>
</dbReference>
<reference evidence="5" key="1">
    <citation type="submission" date="2020-08" db="EMBL/GenBank/DDBJ databases">
        <title>Genome sequencing and assembly of the red palm weevil Rhynchophorus ferrugineus.</title>
        <authorList>
            <person name="Dias G.B."/>
            <person name="Bergman C.M."/>
            <person name="Manee M."/>
        </authorList>
    </citation>
    <scope>NUCLEOTIDE SEQUENCE</scope>
    <source>
        <strain evidence="5">AA-2017</strain>
        <tissue evidence="5">Whole larva</tissue>
    </source>
</reference>
<evidence type="ECO:0000256" key="1">
    <source>
        <dbReference type="ARBA" id="ARBA00022729"/>
    </source>
</evidence>
<dbReference type="FunFam" id="3.15.10.30:FF:000001">
    <property type="entry name" value="Takeout-like protein 1"/>
    <property type="match status" value="1"/>
</dbReference>
<dbReference type="AlphaFoldDB" id="A0A834IRP7"/>
<dbReference type="InterPro" id="IPR038606">
    <property type="entry name" value="To_sf"/>
</dbReference>
<evidence type="ECO:0000313" key="5">
    <source>
        <dbReference type="EMBL" id="KAF7282503.1"/>
    </source>
</evidence>
<dbReference type="Pfam" id="PF06585">
    <property type="entry name" value="JHBP"/>
    <property type="match status" value="1"/>
</dbReference>
<comment type="similarity">
    <text evidence="3">Belongs to the TO family.</text>
</comment>
<feature type="chain" id="PRO_5032757849" description="Protein takeout" evidence="4">
    <location>
        <begin position="20"/>
        <end position="248"/>
    </location>
</feature>
<dbReference type="PANTHER" id="PTHR11008:SF14">
    <property type="entry name" value="CIRCADIAN CLOCK-CONTROLLED PROTEIN-LIKE PROTEIN"/>
    <property type="match status" value="1"/>
</dbReference>
<sequence>MTIQGILIGLGCVVVLSSAARVKKFPSYVEKCHQSDVEFSTCILKAIQLVKPHLKTGIPEFRLPKMDPLVLPEVGIDAGAGFIAKFENVEIYDADKFVIRRFDINLDQNKIKFDLTFPHIRIKAHYSIFGKVLFFNLDGSGPADGNITDCRVIATVNGERYFNQDKQHMKLSEIVIEDMNFGNPNFHFYELFRNNPELTEQTNRILNANMEELLNDLRPTVEQTIGKTVLEFIGRVFARFSIEELFPK</sequence>
<keyword evidence="2" id="KW-0090">Biological rhythms</keyword>
<protein>
    <recommendedName>
        <fullName evidence="7">Protein takeout</fullName>
    </recommendedName>
</protein>
<keyword evidence="1 4" id="KW-0732">Signal</keyword>
<dbReference type="OrthoDB" id="7419171at2759"/>
<dbReference type="PANTHER" id="PTHR11008">
    <property type="entry name" value="PROTEIN TAKEOUT-LIKE PROTEIN"/>
    <property type="match status" value="1"/>
</dbReference>
<dbReference type="SMART" id="SM00700">
    <property type="entry name" value="JHBP"/>
    <property type="match status" value="1"/>
</dbReference>
<dbReference type="InterPro" id="IPR010562">
    <property type="entry name" value="Haemolymph_juvenile_hormone-bd"/>
</dbReference>
<comment type="caution">
    <text evidence="5">The sequence shown here is derived from an EMBL/GenBank/DDBJ whole genome shotgun (WGS) entry which is preliminary data.</text>
</comment>
<dbReference type="EMBL" id="JAACXV010000171">
    <property type="protein sequence ID" value="KAF7282503.1"/>
    <property type="molecule type" value="Genomic_DNA"/>
</dbReference>
<evidence type="ECO:0000256" key="3">
    <source>
        <dbReference type="ARBA" id="ARBA00060902"/>
    </source>
</evidence>
<keyword evidence="6" id="KW-1185">Reference proteome</keyword>
<dbReference type="Proteomes" id="UP000625711">
    <property type="component" value="Unassembled WGS sequence"/>
</dbReference>